<dbReference type="Pfam" id="PF10442">
    <property type="entry name" value="FIST_C"/>
    <property type="match status" value="1"/>
</dbReference>
<proteinExistence type="predicted"/>
<accession>A0ABN6M514</accession>
<organism evidence="3 4">
    <name type="scientific">Desulfofustis limnaeus</name>
    <dbReference type="NCBI Taxonomy" id="2740163"/>
    <lineage>
        <taxon>Bacteria</taxon>
        <taxon>Pseudomonadati</taxon>
        <taxon>Thermodesulfobacteriota</taxon>
        <taxon>Desulfobulbia</taxon>
        <taxon>Desulfobulbales</taxon>
        <taxon>Desulfocapsaceae</taxon>
        <taxon>Desulfofustis</taxon>
    </lineage>
</organism>
<dbReference type="EMBL" id="AP025516">
    <property type="protein sequence ID" value="BDD86668.1"/>
    <property type="molecule type" value="Genomic_DNA"/>
</dbReference>
<evidence type="ECO:0000313" key="3">
    <source>
        <dbReference type="EMBL" id="BDD86668.1"/>
    </source>
</evidence>
<dbReference type="SMART" id="SM01204">
    <property type="entry name" value="FIST_C"/>
    <property type="match status" value="1"/>
</dbReference>
<feature type="domain" description="FIST" evidence="1">
    <location>
        <begin position="33"/>
        <end position="228"/>
    </location>
</feature>
<feature type="domain" description="FIST C-domain" evidence="2">
    <location>
        <begin position="229"/>
        <end position="365"/>
    </location>
</feature>
<dbReference type="Pfam" id="PF08495">
    <property type="entry name" value="FIST"/>
    <property type="match status" value="1"/>
</dbReference>
<keyword evidence="4" id="KW-1185">Reference proteome</keyword>
<dbReference type="Proteomes" id="UP000830055">
    <property type="component" value="Chromosome"/>
</dbReference>
<name>A0ABN6M514_9BACT</name>
<dbReference type="PANTHER" id="PTHR40252:SF2">
    <property type="entry name" value="BLR0328 PROTEIN"/>
    <property type="match status" value="1"/>
</dbReference>
<evidence type="ECO:0000313" key="4">
    <source>
        <dbReference type="Proteomes" id="UP000830055"/>
    </source>
</evidence>
<evidence type="ECO:0008006" key="5">
    <source>
        <dbReference type="Google" id="ProtNLM"/>
    </source>
</evidence>
<evidence type="ECO:0000259" key="1">
    <source>
        <dbReference type="SMART" id="SM00897"/>
    </source>
</evidence>
<dbReference type="RefSeq" id="WP_284153744.1">
    <property type="nucleotide sequence ID" value="NZ_AP025516.1"/>
</dbReference>
<sequence length="387" mass="42606">MLRTAIGFSDNIDHCQAITETLDQCQAMLGATVPQAGIFFTSLLDGDFSFFLNEIKKRYPTIELIGCTTDGEIVPGHGFVEDAVALLLLASDHLCFAGGVARDLSHHGEDALVTAVEACRARLPGEPSFGIILPDGLTTIDLPLATMMQRATGSRFPLFGGTAGDHYRLQTTYQFHERQVYSDAAPLLLCSGPVTITSRVLTGNEPIGRFYEATSADKNILREIDGRPAADFYRELLGSYVKDQAISQLPLAIYEFNSYEFCLRDPWVVDDQSGTVSCIGTFPERCRIRLTSISREDILRTAREANEAILHRHPGGPPELILLFPCTSRRHVLGSMTNDEFAVLFESEKAPPFFGFYCYGEIGPPAEHRPTLFHSDTYIAVGLSEPS</sequence>
<gene>
    <name evidence="3" type="ORF">DPPLL_10330</name>
</gene>
<reference evidence="3 4" key="1">
    <citation type="submission" date="2022-01" db="EMBL/GenBank/DDBJ databases">
        <title>Desulfofustis limnae sp. nov., a novel mesophilic sulfate-reducing bacterium isolated from marsh soil.</title>
        <authorList>
            <person name="Watanabe M."/>
            <person name="Takahashi A."/>
            <person name="Kojima H."/>
            <person name="Fukui M."/>
        </authorList>
    </citation>
    <scope>NUCLEOTIDE SEQUENCE [LARGE SCALE GENOMIC DNA]</scope>
    <source>
        <strain evidence="3 4">PPLL</strain>
    </source>
</reference>
<dbReference type="InterPro" id="IPR013702">
    <property type="entry name" value="FIST_domain_N"/>
</dbReference>
<dbReference type="PANTHER" id="PTHR40252">
    <property type="entry name" value="BLR0328 PROTEIN"/>
    <property type="match status" value="1"/>
</dbReference>
<evidence type="ECO:0000259" key="2">
    <source>
        <dbReference type="SMART" id="SM01204"/>
    </source>
</evidence>
<dbReference type="SMART" id="SM00897">
    <property type="entry name" value="FIST"/>
    <property type="match status" value="1"/>
</dbReference>
<protein>
    <recommendedName>
        <fullName evidence="5">Histidine kinase</fullName>
    </recommendedName>
</protein>
<dbReference type="InterPro" id="IPR019494">
    <property type="entry name" value="FIST_C"/>
</dbReference>